<accession>A0A6G3TXB1</accession>
<organism evidence="1">
    <name type="scientific">Streptomyces sp. SID7958</name>
    <dbReference type="NCBI Taxonomy" id="2706093"/>
    <lineage>
        <taxon>Bacteria</taxon>
        <taxon>Bacillati</taxon>
        <taxon>Actinomycetota</taxon>
        <taxon>Actinomycetes</taxon>
        <taxon>Kitasatosporales</taxon>
        <taxon>Streptomycetaceae</taxon>
        <taxon>Streptomyces</taxon>
    </lineage>
</organism>
<feature type="non-terminal residue" evidence="1">
    <location>
        <position position="59"/>
    </location>
</feature>
<comment type="caution">
    <text evidence="1">The sequence shown here is derived from an EMBL/GenBank/DDBJ whole genome shotgun (WGS) entry which is preliminary data.</text>
</comment>
<dbReference type="AlphaFoldDB" id="A0A6G3TXB1"/>
<evidence type="ECO:0000313" key="1">
    <source>
        <dbReference type="EMBL" id="NEC78764.1"/>
    </source>
</evidence>
<name>A0A6G3TXB1_9ACTN</name>
<gene>
    <name evidence="1" type="ORF">G3I38_05750</name>
</gene>
<sequence length="59" mass="5903">MPGHLPTVPELAGLPALHLAPLAPADAAALLDDATDGTVDPGVRTRLVTEADGNPALLL</sequence>
<proteinExistence type="predicted"/>
<reference evidence="1" key="1">
    <citation type="submission" date="2020-01" db="EMBL/GenBank/DDBJ databases">
        <title>Insect and environment-associated Actinomycetes.</title>
        <authorList>
            <person name="Currrie C."/>
            <person name="Chevrette M."/>
            <person name="Carlson C."/>
            <person name="Stubbendieck R."/>
            <person name="Wendt-Pienkowski E."/>
        </authorList>
    </citation>
    <scope>NUCLEOTIDE SEQUENCE</scope>
    <source>
        <strain evidence="1">SID7958</strain>
    </source>
</reference>
<dbReference type="EMBL" id="JAAGMU010000330">
    <property type="protein sequence ID" value="NEC78764.1"/>
    <property type="molecule type" value="Genomic_DNA"/>
</dbReference>
<protein>
    <submittedName>
        <fullName evidence="1">Uncharacterized protein</fullName>
    </submittedName>
</protein>